<dbReference type="GO" id="GO:0019464">
    <property type="term" value="P:glycine decarboxylation via glycine cleavage system"/>
    <property type="evidence" value="ECO:0007669"/>
    <property type="project" value="UniProtKB-UniRule"/>
</dbReference>
<evidence type="ECO:0000313" key="7">
    <source>
        <dbReference type="Proteomes" id="UP000291591"/>
    </source>
</evidence>
<dbReference type="HAMAP" id="MF_00272">
    <property type="entry name" value="GcvH"/>
    <property type="match status" value="1"/>
</dbReference>
<accession>A0A4Q7UZN4</accession>
<dbReference type="InterPro" id="IPR017453">
    <property type="entry name" value="GCV_H_sub"/>
</dbReference>
<dbReference type="EMBL" id="SHKL01000001">
    <property type="protein sequence ID" value="RZT86491.1"/>
    <property type="molecule type" value="Genomic_DNA"/>
</dbReference>
<evidence type="ECO:0000259" key="5">
    <source>
        <dbReference type="PROSITE" id="PS50968"/>
    </source>
</evidence>
<dbReference type="InterPro" id="IPR033753">
    <property type="entry name" value="GCV_H/Fam206"/>
</dbReference>
<dbReference type="PANTHER" id="PTHR11715:SF3">
    <property type="entry name" value="GLYCINE CLEAVAGE SYSTEM H PROTEIN-RELATED"/>
    <property type="match status" value="1"/>
</dbReference>
<dbReference type="CDD" id="cd06848">
    <property type="entry name" value="GCS_H"/>
    <property type="match status" value="1"/>
</dbReference>
<comment type="subunit">
    <text evidence="3">The glycine cleavage system is composed of four proteins: P, T, L and H.</text>
</comment>
<evidence type="ECO:0000256" key="3">
    <source>
        <dbReference type="HAMAP-Rule" id="MF_00272"/>
    </source>
</evidence>
<dbReference type="RefSeq" id="WP_130290785.1">
    <property type="nucleotide sequence ID" value="NZ_SHKL01000001.1"/>
</dbReference>
<dbReference type="NCBIfam" id="NF002270">
    <property type="entry name" value="PRK01202.1"/>
    <property type="match status" value="1"/>
</dbReference>
<comment type="function">
    <text evidence="3">The glycine cleavage system catalyzes the degradation of glycine. The H protein shuttles the methylamine group of glycine from the P protein to the T protein.</text>
</comment>
<comment type="cofactor">
    <cofactor evidence="3">
        <name>(R)-lipoate</name>
        <dbReference type="ChEBI" id="CHEBI:83088"/>
    </cofactor>
    <text evidence="3">Binds 1 lipoyl cofactor covalently.</text>
</comment>
<organism evidence="6 7">
    <name type="scientific">Pseudonocardia sediminis</name>
    <dbReference type="NCBI Taxonomy" id="1397368"/>
    <lineage>
        <taxon>Bacteria</taxon>
        <taxon>Bacillati</taxon>
        <taxon>Actinomycetota</taxon>
        <taxon>Actinomycetes</taxon>
        <taxon>Pseudonocardiales</taxon>
        <taxon>Pseudonocardiaceae</taxon>
        <taxon>Pseudonocardia</taxon>
    </lineage>
</organism>
<protein>
    <recommendedName>
        <fullName evidence="3">Glycine cleavage system H protein</fullName>
    </recommendedName>
</protein>
<dbReference type="SUPFAM" id="SSF51230">
    <property type="entry name" value="Single hybrid motif"/>
    <property type="match status" value="1"/>
</dbReference>
<evidence type="ECO:0000256" key="1">
    <source>
        <dbReference type="ARBA" id="ARBA00009249"/>
    </source>
</evidence>
<comment type="similarity">
    <text evidence="1 3">Belongs to the GcvH family.</text>
</comment>
<dbReference type="InterPro" id="IPR000089">
    <property type="entry name" value="Biotin_lipoyl"/>
</dbReference>
<name>A0A4Q7UZN4_PSEST</name>
<keyword evidence="2 3" id="KW-0450">Lipoyl</keyword>
<dbReference type="Proteomes" id="UP000291591">
    <property type="component" value="Unassembled WGS sequence"/>
</dbReference>
<evidence type="ECO:0000256" key="4">
    <source>
        <dbReference type="PIRSR" id="PIRSR617453-50"/>
    </source>
</evidence>
<dbReference type="NCBIfam" id="TIGR00527">
    <property type="entry name" value="gcvH"/>
    <property type="match status" value="1"/>
</dbReference>
<dbReference type="AlphaFoldDB" id="A0A4Q7UZN4"/>
<dbReference type="Pfam" id="PF01597">
    <property type="entry name" value="GCV_H"/>
    <property type="match status" value="1"/>
</dbReference>
<dbReference type="GO" id="GO:0005829">
    <property type="term" value="C:cytosol"/>
    <property type="evidence" value="ECO:0007669"/>
    <property type="project" value="TreeGrafter"/>
</dbReference>
<reference evidence="6 7" key="1">
    <citation type="submission" date="2019-02" db="EMBL/GenBank/DDBJ databases">
        <title>Sequencing the genomes of 1000 actinobacteria strains.</title>
        <authorList>
            <person name="Klenk H.-P."/>
        </authorList>
    </citation>
    <scope>NUCLEOTIDE SEQUENCE [LARGE SCALE GENOMIC DNA]</scope>
    <source>
        <strain evidence="6 7">DSM 45779</strain>
    </source>
</reference>
<sequence>MSSEIPADLIYSEAHEWVRTTEDGVVRIGITDHAQGQLGDVVFVQLPDVGDTVAAGAAMGEVESTKSVSDIYAPIGGEVAAVNDKLDDSPELVNSSPYGDGWIVELKLADGAAAALDDLLDADAYRQLTDGS</sequence>
<evidence type="ECO:0000256" key="2">
    <source>
        <dbReference type="ARBA" id="ARBA00022823"/>
    </source>
</evidence>
<feature type="domain" description="Lipoyl-binding" evidence="5">
    <location>
        <begin position="25"/>
        <end position="107"/>
    </location>
</feature>
<dbReference type="PROSITE" id="PS50968">
    <property type="entry name" value="BIOTINYL_LIPOYL"/>
    <property type="match status" value="1"/>
</dbReference>
<dbReference type="InterPro" id="IPR002930">
    <property type="entry name" value="GCV_H"/>
</dbReference>
<dbReference type="OrthoDB" id="9796712at2"/>
<dbReference type="InterPro" id="IPR003016">
    <property type="entry name" value="2-oxoA_DH_lipoyl-BS"/>
</dbReference>
<keyword evidence="7" id="KW-1185">Reference proteome</keyword>
<gene>
    <name evidence="3" type="primary">gcvH</name>
    <name evidence="6" type="ORF">EV383_3387</name>
</gene>
<evidence type="ECO:0000313" key="6">
    <source>
        <dbReference type="EMBL" id="RZT86491.1"/>
    </source>
</evidence>
<comment type="caution">
    <text evidence="6">The sequence shown here is derived from an EMBL/GenBank/DDBJ whole genome shotgun (WGS) entry which is preliminary data.</text>
</comment>
<dbReference type="GO" id="GO:0009249">
    <property type="term" value="P:protein lipoylation"/>
    <property type="evidence" value="ECO:0007669"/>
    <property type="project" value="TreeGrafter"/>
</dbReference>
<dbReference type="Gene3D" id="2.40.50.100">
    <property type="match status" value="1"/>
</dbReference>
<dbReference type="PROSITE" id="PS00189">
    <property type="entry name" value="LIPOYL"/>
    <property type="match status" value="1"/>
</dbReference>
<proteinExistence type="inferred from homology"/>
<dbReference type="InterPro" id="IPR011053">
    <property type="entry name" value="Single_hybrid_motif"/>
</dbReference>
<dbReference type="GO" id="GO:0005960">
    <property type="term" value="C:glycine cleavage complex"/>
    <property type="evidence" value="ECO:0007669"/>
    <property type="project" value="InterPro"/>
</dbReference>
<dbReference type="PANTHER" id="PTHR11715">
    <property type="entry name" value="GLYCINE CLEAVAGE SYSTEM H PROTEIN"/>
    <property type="match status" value="1"/>
</dbReference>
<feature type="modified residue" description="N6-lipoyllysine" evidence="3 4">
    <location>
        <position position="66"/>
    </location>
</feature>